<evidence type="ECO:0000313" key="3">
    <source>
        <dbReference type="Proteomes" id="UP001428341"/>
    </source>
</evidence>
<keyword evidence="3" id="KW-1185">Reference proteome</keyword>
<gene>
    <name evidence="2" type="ORF">WN944_023903</name>
</gene>
<feature type="region of interest" description="Disordered" evidence="1">
    <location>
        <begin position="16"/>
        <end position="72"/>
    </location>
</feature>
<organism evidence="2 3">
    <name type="scientific">Citrus x changshan-huyou</name>
    <dbReference type="NCBI Taxonomy" id="2935761"/>
    <lineage>
        <taxon>Eukaryota</taxon>
        <taxon>Viridiplantae</taxon>
        <taxon>Streptophyta</taxon>
        <taxon>Embryophyta</taxon>
        <taxon>Tracheophyta</taxon>
        <taxon>Spermatophyta</taxon>
        <taxon>Magnoliopsida</taxon>
        <taxon>eudicotyledons</taxon>
        <taxon>Gunneridae</taxon>
        <taxon>Pentapetalae</taxon>
        <taxon>rosids</taxon>
        <taxon>malvids</taxon>
        <taxon>Sapindales</taxon>
        <taxon>Rutaceae</taxon>
        <taxon>Aurantioideae</taxon>
        <taxon>Citrus</taxon>
    </lineage>
</organism>
<dbReference type="Proteomes" id="UP001428341">
    <property type="component" value="Unassembled WGS sequence"/>
</dbReference>
<reference evidence="2 3" key="1">
    <citation type="submission" date="2024-05" db="EMBL/GenBank/DDBJ databases">
        <title>Haplotype-resolved chromosome-level genome assembly of Huyou (Citrus changshanensis).</title>
        <authorList>
            <person name="Miao C."/>
            <person name="Chen W."/>
            <person name="Wu Y."/>
            <person name="Wang L."/>
            <person name="Zhao S."/>
            <person name="Grierson D."/>
            <person name="Xu C."/>
            <person name="Chen K."/>
        </authorList>
    </citation>
    <scope>NUCLEOTIDE SEQUENCE [LARGE SCALE GENOMIC DNA]</scope>
    <source>
        <strain evidence="2">01-14</strain>
        <tissue evidence="2">Leaf</tissue>
    </source>
</reference>
<name>A0AAP0QA55_9ROSI</name>
<dbReference type="AlphaFoldDB" id="A0AAP0QA55"/>
<feature type="compositionally biased region" description="Polar residues" evidence="1">
    <location>
        <begin position="16"/>
        <end position="30"/>
    </location>
</feature>
<protein>
    <submittedName>
        <fullName evidence="2">Uncharacterized protein</fullName>
    </submittedName>
</protein>
<evidence type="ECO:0000313" key="2">
    <source>
        <dbReference type="EMBL" id="KAK9180768.1"/>
    </source>
</evidence>
<sequence>MPLRLTKSLPAYVNASKNQYTPYQGNQNTTARREPRKFDPLPIPISELYNQQSTERSRQAEPGDDGATSRRNMGDVDTITIIDVAPTVITYDPEVARAAVEPIVILTPSSFPKKSYQTSLISNGCEAPSLNRHQQAHRCPRLEVLEQLARGERRVGSVANSFSVSGEVASAKEGYSSIQFQLLSRMKLFLLVS</sequence>
<proteinExistence type="predicted"/>
<comment type="caution">
    <text evidence="2">The sequence shown here is derived from an EMBL/GenBank/DDBJ whole genome shotgun (WGS) entry which is preliminary data.</text>
</comment>
<accession>A0AAP0QA55</accession>
<dbReference type="EMBL" id="JBCGBO010000024">
    <property type="protein sequence ID" value="KAK9180768.1"/>
    <property type="molecule type" value="Genomic_DNA"/>
</dbReference>
<evidence type="ECO:0000256" key="1">
    <source>
        <dbReference type="SAM" id="MobiDB-lite"/>
    </source>
</evidence>